<keyword evidence="6" id="KW-0067">ATP-binding</keyword>
<dbReference type="GO" id="GO:0004674">
    <property type="term" value="F:protein serine/threonine kinase activity"/>
    <property type="evidence" value="ECO:0007669"/>
    <property type="project" value="UniProtKB-KW"/>
</dbReference>
<evidence type="ECO:0000256" key="6">
    <source>
        <dbReference type="ARBA" id="ARBA00022840"/>
    </source>
</evidence>
<gene>
    <name evidence="8" type="ORF">CICLE_v10006969mg</name>
</gene>
<accession>V4S2T8</accession>
<feature type="domain" description="Protein kinase" evidence="7">
    <location>
        <begin position="1"/>
        <end position="169"/>
    </location>
</feature>
<dbReference type="PROSITE" id="PS50011">
    <property type="entry name" value="PROTEIN_KINASE_DOM"/>
    <property type="match status" value="1"/>
</dbReference>
<feature type="non-terminal residue" evidence="8">
    <location>
        <position position="169"/>
    </location>
</feature>
<dbReference type="InterPro" id="IPR000719">
    <property type="entry name" value="Prot_kinase_dom"/>
</dbReference>
<dbReference type="Proteomes" id="UP000030687">
    <property type="component" value="Unassembled WGS sequence"/>
</dbReference>
<dbReference type="PANTHER" id="PTHR24349">
    <property type="entry name" value="SERINE/THREONINE-PROTEIN KINASE"/>
    <property type="match status" value="1"/>
</dbReference>
<evidence type="ECO:0000256" key="5">
    <source>
        <dbReference type="ARBA" id="ARBA00022777"/>
    </source>
</evidence>
<keyword evidence="3" id="KW-0808">Transferase</keyword>
<evidence type="ECO:0000256" key="2">
    <source>
        <dbReference type="ARBA" id="ARBA00022527"/>
    </source>
</evidence>
<dbReference type="Pfam" id="PF00069">
    <property type="entry name" value="Pkinase"/>
    <property type="match status" value="1"/>
</dbReference>
<evidence type="ECO:0000256" key="3">
    <source>
        <dbReference type="ARBA" id="ARBA00022679"/>
    </source>
</evidence>
<evidence type="ECO:0000256" key="4">
    <source>
        <dbReference type="ARBA" id="ARBA00022741"/>
    </source>
</evidence>
<dbReference type="Gene3D" id="1.10.510.10">
    <property type="entry name" value="Transferase(Phosphotransferase) domain 1"/>
    <property type="match status" value="1"/>
</dbReference>
<keyword evidence="4" id="KW-0547">Nucleotide-binding</keyword>
<dbReference type="AlphaFoldDB" id="V4S2T8"/>
<sequence>MGLWSDVHVSTVSAADSKNTLQPLDSIDESFTRALSVKHLPKHLNIVSLNDTYEDDSVVHIVMKLCEEGELVDRIVAKGHYTERVAAAVMKTIVEVVQVCHKHGVMHRDLNPKKILFVNKKKSFSLKAIDFGLSVFFRPREQFNEIVGSLYYMALEVLKRNYGPEVDVW</sequence>
<evidence type="ECO:0000313" key="9">
    <source>
        <dbReference type="Proteomes" id="UP000030687"/>
    </source>
</evidence>
<dbReference type="InterPro" id="IPR050205">
    <property type="entry name" value="CDPK_Ser/Thr_kinases"/>
</dbReference>
<dbReference type="InParanoid" id="V4S2T8"/>
<proteinExistence type="inferred from homology"/>
<evidence type="ECO:0000259" key="7">
    <source>
        <dbReference type="PROSITE" id="PS50011"/>
    </source>
</evidence>
<dbReference type="eggNOG" id="KOG0032">
    <property type="taxonomic scope" value="Eukaryota"/>
</dbReference>
<name>V4S2T8_CITCL</name>
<organism evidence="8 9">
    <name type="scientific">Citrus clementina</name>
    <name type="common">Clementine</name>
    <name type="synonym">Citrus deliciosa x Citrus sinensis</name>
    <dbReference type="NCBI Taxonomy" id="85681"/>
    <lineage>
        <taxon>Eukaryota</taxon>
        <taxon>Viridiplantae</taxon>
        <taxon>Streptophyta</taxon>
        <taxon>Embryophyta</taxon>
        <taxon>Tracheophyta</taxon>
        <taxon>Spermatophyta</taxon>
        <taxon>Magnoliopsida</taxon>
        <taxon>eudicotyledons</taxon>
        <taxon>Gunneridae</taxon>
        <taxon>Pentapetalae</taxon>
        <taxon>rosids</taxon>
        <taxon>malvids</taxon>
        <taxon>Sapindales</taxon>
        <taxon>Rutaceae</taxon>
        <taxon>Aurantioideae</taxon>
        <taxon>Citrus</taxon>
    </lineage>
</organism>
<comment type="similarity">
    <text evidence="1">Belongs to the protein kinase superfamily. CAMK Ser/Thr protein kinase family. CaMK subfamily.</text>
</comment>
<dbReference type="Gramene" id="ESR33070">
    <property type="protein sequence ID" value="ESR33070"/>
    <property type="gene ID" value="CICLE_v10006969mg"/>
</dbReference>
<evidence type="ECO:0000313" key="8">
    <source>
        <dbReference type="EMBL" id="ESR33070.1"/>
    </source>
</evidence>
<dbReference type="STRING" id="85681.V4S2T8"/>
<keyword evidence="2" id="KW-0723">Serine/threonine-protein kinase</keyword>
<keyword evidence="5" id="KW-0418">Kinase</keyword>
<keyword evidence="9" id="KW-1185">Reference proteome</keyword>
<dbReference type="Gene3D" id="3.30.200.20">
    <property type="entry name" value="Phosphorylase Kinase, domain 1"/>
    <property type="match status" value="1"/>
</dbReference>
<dbReference type="SUPFAM" id="SSF56112">
    <property type="entry name" value="Protein kinase-like (PK-like)"/>
    <property type="match status" value="1"/>
</dbReference>
<dbReference type="EMBL" id="KI537036">
    <property type="protein sequence ID" value="ESR33070.1"/>
    <property type="molecule type" value="Genomic_DNA"/>
</dbReference>
<reference evidence="8 9" key="1">
    <citation type="submission" date="2013-10" db="EMBL/GenBank/DDBJ databases">
        <authorList>
            <consortium name="International Citrus Genome Consortium"/>
            <person name="Jenkins J."/>
            <person name="Schmutz J."/>
            <person name="Prochnik S."/>
            <person name="Rokhsar D."/>
            <person name="Gmitter F."/>
            <person name="Ollitrault P."/>
            <person name="Machado M."/>
            <person name="Talon M."/>
            <person name="Wincker P."/>
            <person name="Jaillon O."/>
            <person name="Morgante M."/>
        </authorList>
    </citation>
    <scope>NUCLEOTIDE SEQUENCE</scope>
    <source>
        <strain evidence="9">cv. Clemenules</strain>
    </source>
</reference>
<protein>
    <recommendedName>
        <fullName evidence="7">Protein kinase domain-containing protein</fullName>
    </recommendedName>
</protein>
<dbReference type="InterPro" id="IPR011009">
    <property type="entry name" value="Kinase-like_dom_sf"/>
</dbReference>
<dbReference type="KEGG" id="cic:CICLE_v10006969mg"/>
<dbReference type="SMART" id="SM00220">
    <property type="entry name" value="S_TKc"/>
    <property type="match status" value="1"/>
</dbReference>
<dbReference type="OMA" id="LEADIWI"/>
<evidence type="ECO:0000256" key="1">
    <source>
        <dbReference type="ARBA" id="ARBA00005354"/>
    </source>
</evidence>
<dbReference type="GO" id="GO:0005524">
    <property type="term" value="F:ATP binding"/>
    <property type="evidence" value="ECO:0007669"/>
    <property type="project" value="UniProtKB-KW"/>
</dbReference>